<evidence type="ECO:0000313" key="1">
    <source>
        <dbReference type="EMBL" id="GAA0623957.1"/>
    </source>
</evidence>
<accession>A0ABN1GYV5</accession>
<sequence length="235" mass="26904">MTEPRLSLFFDQWVSARFAPDIRRYSEILLERVAPIFDDVEAEQERHAQAVMKSSRWGPDDYDMAVEAAYEHGIDQAIGFMQMRSVFLATGVSGLFHLFEKQLYSHLNHELSDWLLKPIADWKDARSLIEAMGNREDDGDPVELRQNFNHPDLRELQLVANAVKHGLGPSYDALLAMKAAVVAPERLTDDWTTGPYSALAVPISVDVKDVERYRDAVLRFWATKGTYWTARSKFK</sequence>
<name>A0ABN1GYV5_9CAUL</name>
<dbReference type="EMBL" id="BAAAGA010000005">
    <property type="protein sequence ID" value="GAA0623957.1"/>
    <property type="molecule type" value="Genomic_DNA"/>
</dbReference>
<dbReference type="RefSeq" id="WP_343793352.1">
    <property type="nucleotide sequence ID" value="NZ_BAAAGA010000005.1"/>
</dbReference>
<protein>
    <recommendedName>
        <fullName evidence="3">HEPN AbiU2-like domain-containing protein</fullName>
    </recommendedName>
</protein>
<dbReference type="Proteomes" id="UP001501352">
    <property type="component" value="Unassembled WGS sequence"/>
</dbReference>
<comment type="caution">
    <text evidence="1">The sequence shown here is derived from an EMBL/GenBank/DDBJ whole genome shotgun (WGS) entry which is preliminary data.</text>
</comment>
<reference evidence="1 2" key="1">
    <citation type="journal article" date="2019" name="Int. J. Syst. Evol. Microbiol.">
        <title>The Global Catalogue of Microorganisms (GCM) 10K type strain sequencing project: providing services to taxonomists for standard genome sequencing and annotation.</title>
        <authorList>
            <consortium name="The Broad Institute Genomics Platform"/>
            <consortium name="The Broad Institute Genome Sequencing Center for Infectious Disease"/>
            <person name="Wu L."/>
            <person name="Ma J."/>
        </authorList>
    </citation>
    <scope>NUCLEOTIDE SEQUENCE [LARGE SCALE GENOMIC DNA]</scope>
    <source>
        <strain evidence="1 2">JCM 12928</strain>
    </source>
</reference>
<organism evidence="1 2">
    <name type="scientific">Brevundimonas kwangchunensis</name>
    <dbReference type="NCBI Taxonomy" id="322163"/>
    <lineage>
        <taxon>Bacteria</taxon>
        <taxon>Pseudomonadati</taxon>
        <taxon>Pseudomonadota</taxon>
        <taxon>Alphaproteobacteria</taxon>
        <taxon>Caulobacterales</taxon>
        <taxon>Caulobacteraceae</taxon>
        <taxon>Brevundimonas</taxon>
    </lineage>
</organism>
<proteinExistence type="predicted"/>
<evidence type="ECO:0008006" key="3">
    <source>
        <dbReference type="Google" id="ProtNLM"/>
    </source>
</evidence>
<evidence type="ECO:0000313" key="2">
    <source>
        <dbReference type="Proteomes" id="UP001501352"/>
    </source>
</evidence>
<keyword evidence="2" id="KW-1185">Reference proteome</keyword>
<gene>
    <name evidence="1" type="ORF">GCM10009422_20270</name>
</gene>